<dbReference type="SMART" id="SM00216">
    <property type="entry name" value="VWD"/>
    <property type="match status" value="1"/>
</dbReference>
<evidence type="ECO:0000256" key="4">
    <source>
        <dbReference type="ARBA" id="ARBA00023180"/>
    </source>
</evidence>
<dbReference type="Pfam" id="PF09172">
    <property type="entry name" value="Vit_open_b-sht"/>
    <property type="match status" value="1"/>
</dbReference>
<dbReference type="Gene3D" id="1.25.10.20">
    <property type="entry name" value="Vitellinogen, superhelical"/>
    <property type="match status" value="1"/>
</dbReference>
<dbReference type="SUPFAM" id="SSF48431">
    <property type="entry name" value="Lipovitellin-phosvitin complex, superhelical domain"/>
    <property type="match status" value="1"/>
</dbReference>
<proteinExistence type="evidence at transcript level"/>
<sequence length="3191" mass="358532">MLIRLLALSWAVATCWAGPLRQDDIPKECKSTSPLTPVHTLLYTYVGENRIDNQDAKHNVQVKANIEIGVMSPCLISIHMADVELQGVSVANRYAFKEALERYPVLVHIEDGIVGEMLHDPAELPWALNVKRAVISMLQMPRTAADANSIFSETDVFGTCDTTYSPGDMDRNGGTVYKSKNLASCFGRFGSSLPVIYTPYESKVSPFQTIPMTNGTFNCRQTIDANRWVTKAHCTEREFLHFAARGLREQTIITSTGVLVMQRTIGSVKGIPDTVTKKSSIKFDHSVTRAEKTEAKDVIGLLRDLCRSSADDIRPEASGVFARLVSGLRGLPYPEIKQIYSQISTGELCFDKKLGPLFLDALPLVGSEASLKMTVELMNKAEHAARSTAWIAGITSISYPTEEMIAILSPLIKKADAPRSAILAVTSLAHVFCRSYDGNCDDVPAIRELQASLTKMLNFKCRATDIVSRNKIITALKGFGNLGYYGDGINTIMECAIASGNPLPIRLAAIEATRRACAPEMHPRLSELMLTPSEDVEIRIAAYLGIMRCPTMRDVMEIKKMLEKEEINQVGSFIWSHLTNLQDTDSPSKMALRSLVSGIYVPGKFNSDARKASQNIEWSKLSEMYNVGGTAEANIVYSPKSFVPRSIDLNLTVDLFSHSINIFEFGGRAEGYDHLLESLLAPKSHLKRTNEVDSIWNRIGDRLSRSRRAASAKNTKVDMFDDKVNIAKPNDPSGSLYFRMFGNELSWFELPTMDDIVDFANGVRSNSMLDQMMSQKQNDIARSAMLVDTTVTVPTVTGFPFRVDLKATVTGGIKTDGQINLAGAPKDMLIEGYIKPSASIDMSGLMSIDAGVAKRGIRVSSTMHTSTALDGKIEIKSTGEINFKYNLRNDKQEILNMKTEIYSVDAETEQPLMAPNVKEFAGCTQTLSKALGVSLCARGKVPKPFFNYRGLNLPFDISVVMQKNDLSMEGYELKIKYPTAGTASSDNLFYQLIFDTPGSTVQRKHLIELSLNERPNDEKTMHFLYHCPMKKFELSTSLRTDSSPALAMLEAKVDDTRRYFIKLETPYGEDSETTFFEPRLEMSCPHTPPVLVQGRVEVGPPGATINLQSNMPANKPAFFRATMMVDEGRMQLDMSSRLPSLEMSMNALMTRPQERSVVTTATLEYQWSGQRKHTAKLDAKAKNLSTQHIAKSAVTAEMQFSQFPEYNWKVTTDFQKAPGAHHNEYDVKLWWGENLPEEQRHIQVLAISKQVGEYGQGSKGSSEGRLVIKAPVWDIDFNAFYNAMLDLQDASTGKFNGEVLSHGERIMQVEMNHNLQSRSPLQLFVSSRIETRHFRILYSDQLEERSPNQYVGRTSLEWGREGKSIATEYVITSRQGKDNTLHDIEYKISYPGMRTPAVHRTKIRVTRGALDASSTTEVDGQNYVMISIQRTNKLREFRFECPFLQTKLSKTMKAQSVTYLAELRPHFLTTNALVSTMQIKGSPRTSMEVQAELQWDADGDVNQKMRMTSTVVRTATDGQPGYRYSGTFQHRTDLSISINGLFTEDIIRGPHSIELGIGGTDLPPRTASLSYTRRETTANVMFGYTLNGADQIRIDYTRGEDHIVQQIDISVTSVYPEWNGKRLNIQRSFGRPIMFKIQYDHAADKIYGIEFTDGSGGNRINTNIKIRTPYPRYATQEFKISGDYSPAMTNIIMEAISSANKAYRFGLNYEMSGDFMFLATLTMVTPHENIRNGKVVLRYDQGHQTTDSRLLVEFNDRPVFDLSGSTRYIPPSDGNGRITLKSDFTPDVEAIVSFRTISSENKALDFKFIKSAEEVLVAGLQITDRPRDLALRLDLSGAMIQQRFVQFEMKTPEPGHHMYSLTTGPMAGLTMIVDTLRRDDTRITTIKYQPQGRPEDWASLMVKNNDWTDNDKMFLVIIEPKANIKTSFDYLYHKSKDTLKSKFIWSLDENKLGYELKSRAEGELAHNSLLKVLYLRREIDVHHSYAETPNSLDISSKILLNAVMMPDRALAMTYRHNRIQNGWEAMATLSHPTFSNDIIVKGQMQEHTTEFIPLLVSAEIQPGDVRNKIYFTLTEKLNDQIATNSSIHMHIHHEDRNMFDASLTLYKTLTPEPPIFGGYYWAWTTPRLGPKRGHATLFVGRNGVARFEYDSFLGKWSASGESQRAQNGDQHVDIVLQGPSEQFRGRIIYNLRKYKFEGLTFDSQGKTSRSLEISASNSTRNAALKVELSHFEGNNKMTDFSYNFEKRGDRSYRSKLFFPPDKVRAVQAVLANAGEAVSGINIADTTQDIVDMTVASAEYMDKNFLTPFTSMLLDEFGEMMGEVVIAISDVLYESPFGELLAHWQNWLDSMMKTLAEQIKNFLSMFFESVDILGGSRRRHRRGVSESLEDVGRGLSRIVIYVWEAPLTRQIMRKVDDAVNYVSEIYSGARTRHRRDVSESWDDLGRYLSRMVNDVWDAPLTRQIMRKMDDVVNYMSDKLSEMIFRIEKAASDGMDAIRENPDYRAIQQTISELYEPGKYEGNTDFWKNLKASMESTFKTKDIAIVREADRQNGKYIVDFNLPADLDSMRQNWHAWLAEDDNADWRPSKAIDADPDMVGYLSSMLQRKWMPPFDGQAMIIGNEHFVTFDGTMYSASGDCTYLLARDFVDGNFTVLLKYHPNSPRVHGRVPKSIIIQLGQSYIEIYPEDASVFLNGQDVDLPLILEDGEVIARRVDDVITVEDEKALRVSCHLYYDVCTVKINGWYFGNTAGLLGTFNNERSDDLMKPKGQVTSNVAQFLKKWETSRGCKAPVNVLKEQAPIDSEGYKLCEKYFKDEDSPLAEGFWQESPAPYFDLCLRHMALPNIEPRQAICNVSMAYLMRLEKYSIVASLPTECYSCAVPEGEMLKFGEVRTPAIFGDLPRAPTSMDIVLVVEEDACHADVVRELDSTARLVDKELISAGFANNRFALVGFGHGSGRNSEPHVRTARGSIFFLSPSLPLATQKMRLDAVSSVHPEARKDVFDAIRYASMLPFRPGVAKAIIVVACAACKEEQSYLSYSDIQTQLLDHGIALHFVSDKPIEVRKSIIKGKGIYGLDADSVYGSKDVSQKFLLGQPDLRPQVAVAKDICIALAQEVHGSFFSSSMLRSEGKNWKTVFARRIAKALKPTTSSGAAIDHCERCDCTHGPDARPLVVCRPCRPLPPKVPLALYTAED</sequence>
<dbReference type="GO" id="GO:0005319">
    <property type="term" value="F:lipid transporter activity"/>
    <property type="evidence" value="ECO:0007669"/>
    <property type="project" value="InterPro"/>
</dbReference>
<dbReference type="Pfam" id="PF01347">
    <property type="entry name" value="Vitellogenin_N"/>
    <property type="match status" value="1"/>
</dbReference>
<dbReference type="SMR" id="A0A346JM08"/>
<dbReference type="SUPFAM" id="SSF56968">
    <property type="entry name" value="Lipovitellin-phosvitin complex, beta-sheet shell regions"/>
    <property type="match status" value="2"/>
</dbReference>
<dbReference type="Gene3D" id="2.20.50.20">
    <property type="entry name" value="Lipovitellin. Chain A, domain 3"/>
    <property type="match status" value="1"/>
</dbReference>
<dbReference type="Pfam" id="PF00094">
    <property type="entry name" value="VWD"/>
    <property type="match status" value="1"/>
</dbReference>
<evidence type="ECO:0000256" key="2">
    <source>
        <dbReference type="ARBA" id="ARBA00022761"/>
    </source>
</evidence>
<feature type="domain" description="VWFD" evidence="8">
    <location>
        <begin position="2613"/>
        <end position="2787"/>
    </location>
</feature>
<feature type="signal peptide" evidence="6">
    <location>
        <begin position="1"/>
        <end position="17"/>
    </location>
</feature>
<reference evidence="9" key="1">
    <citation type="submission" date="2018-04" db="EMBL/GenBank/DDBJ databases">
        <authorList>
            <person name="Go L.Y."/>
            <person name="Mitchell J.A."/>
        </authorList>
    </citation>
    <scope>NUCLEOTIDE SEQUENCE</scope>
    <source>
        <strain evidence="9">Henan</strain>
    </source>
</reference>
<feature type="chain" id="PRO_5016624880" evidence="6">
    <location>
        <begin position="18"/>
        <end position="3191"/>
    </location>
</feature>
<accession>A0A346JM08</accession>
<evidence type="ECO:0000256" key="6">
    <source>
        <dbReference type="SAM" id="SignalP"/>
    </source>
</evidence>
<dbReference type="InterPro" id="IPR015817">
    <property type="entry name" value="Vitellinogen_open_b-sht_sub1"/>
</dbReference>
<name>A0A346JM08_HAEFA</name>
<dbReference type="InterPro" id="IPR015816">
    <property type="entry name" value="Vitellinogen_b-sht_N"/>
</dbReference>
<gene>
    <name evidence="9" type="primary">Vg-B</name>
</gene>
<evidence type="ECO:0000259" key="8">
    <source>
        <dbReference type="PROSITE" id="PS51233"/>
    </source>
</evidence>
<evidence type="ECO:0000259" key="7">
    <source>
        <dbReference type="PROSITE" id="PS51211"/>
    </source>
</evidence>
<dbReference type="Gene3D" id="2.30.230.10">
    <property type="entry name" value="Lipovitellin, beta-sheet shell regions, chain A"/>
    <property type="match status" value="1"/>
</dbReference>
<dbReference type="InterPro" id="IPR001747">
    <property type="entry name" value="Vitellogenin_N"/>
</dbReference>
<dbReference type="InterPro" id="IPR001846">
    <property type="entry name" value="VWF_type-D"/>
</dbReference>
<dbReference type="InterPro" id="IPR015255">
    <property type="entry name" value="Vitellinogen_open_b-sht"/>
</dbReference>
<dbReference type="SMART" id="SM00638">
    <property type="entry name" value="LPD_N"/>
    <property type="match status" value="1"/>
</dbReference>
<dbReference type="PROSITE" id="PS51211">
    <property type="entry name" value="VITELLOGENIN"/>
    <property type="match status" value="1"/>
</dbReference>
<dbReference type="EMBL" id="MH178302">
    <property type="protein sequence ID" value="AXP34690.1"/>
    <property type="molecule type" value="mRNA"/>
</dbReference>
<protein>
    <submittedName>
        <fullName evidence="9">Vitellogenin-B</fullName>
    </submittedName>
</protein>
<organism evidence="9">
    <name type="scientific">Haemaphysalis flava</name>
    <name type="common">Tick</name>
    <dbReference type="NCBI Taxonomy" id="181088"/>
    <lineage>
        <taxon>Eukaryota</taxon>
        <taxon>Metazoa</taxon>
        <taxon>Ecdysozoa</taxon>
        <taxon>Arthropoda</taxon>
        <taxon>Chelicerata</taxon>
        <taxon>Arachnida</taxon>
        <taxon>Acari</taxon>
        <taxon>Parasitiformes</taxon>
        <taxon>Ixodida</taxon>
        <taxon>Ixodoidea</taxon>
        <taxon>Ixodidae</taxon>
        <taxon>Haemaphysalinae</taxon>
        <taxon>Haemaphysalis</taxon>
    </lineage>
</organism>
<keyword evidence="2" id="KW-0758">Storage protein</keyword>
<dbReference type="InterPro" id="IPR015819">
    <property type="entry name" value="Lipid_transp_b-sht_shell"/>
</dbReference>
<dbReference type="InterPro" id="IPR011030">
    <property type="entry name" value="Lipovitellin_superhlx_dom"/>
</dbReference>
<dbReference type="PANTHER" id="PTHR23345:SF15">
    <property type="entry name" value="VITELLOGENIN 1-RELATED"/>
    <property type="match status" value="1"/>
</dbReference>
<dbReference type="SMART" id="SM01169">
    <property type="entry name" value="DUF1943"/>
    <property type="match status" value="1"/>
</dbReference>
<dbReference type="PANTHER" id="PTHR23345">
    <property type="entry name" value="VITELLOGENIN-RELATED"/>
    <property type="match status" value="1"/>
</dbReference>
<evidence type="ECO:0000256" key="5">
    <source>
        <dbReference type="PROSITE-ProRule" id="PRU00557"/>
    </source>
</evidence>
<evidence type="ECO:0000256" key="3">
    <source>
        <dbReference type="ARBA" id="ARBA00023157"/>
    </source>
</evidence>
<keyword evidence="3" id="KW-1015">Disulfide bond</keyword>
<evidence type="ECO:0000313" key="9">
    <source>
        <dbReference type="EMBL" id="AXP34690.1"/>
    </source>
</evidence>
<dbReference type="GO" id="GO:0045735">
    <property type="term" value="F:nutrient reservoir activity"/>
    <property type="evidence" value="ECO:0007669"/>
    <property type="project" value="UniProtKB-KW"/>
</dbReference>
<dbReference type="InterPro" id="IPR050733">
    <property type="entry name" value="Vitellogenin/Apolipophorin"/>
</dbReference>
<feature type="domain" description="Vitellogenin" evidence="7">
    <location>
        <begin position="35"/>
        <end position="647"/>
    </location>
</feature>
<dbReference type="PROSITE" id="PS51233">
    <property type="entry name" value="VWFD"/>
    <property type="match status" value="1"/>
</dbReference>
<dbReference type="Gene3D" id="2.20.80.10">
    <property type="entry name" value="Lipovitellin-phosvitin complex, chain A, domain 4"/>
    <property type="match status" value="1"/>
</dbReference>
<evidence type="ECO:0000256" key="1">
    <source>
        <dbReference type="ARBA" id="ARBA00022729"/>
    </source>
</evidence>
<keyword evidence="4" id="KW-0325">Glycoprotein</keyword>
<comment type="caution">
    <text evidence="5">Lacks conserved residue(s) required for the propagation of feature annotation.</text>
</comment>
<keyword evidence="1 6" id="KW-0732">Signal</keyword>